<proteinExistence type="predicted"/>
<sequence>MSELTCDKGSKVSSHLIDGLNINQGGSGRHRCVICAYTYGKEDGEKKQLDFEDENNIETCVHDKKAIKSRIKSIHENQAPTQGRHKCAICAYSFGYKAGLGGSENDFDEFSNTNEVDDNEIYGISTYGTSAEVITVFNRLNRGTYYVPKFQRDFVWKIPQSSSLIESLIMQLPIPAIFLAKDDGEKSYIIDGQQRLTSIKNFYNNEFALKDTIKAINGKKYSELDEKYKNRLDEYALQLIIVNQEKPDDNNDGIYKIFERINTAGTKLSPQEIRS</sequence>
<evidence type="ECO:0000259" key="1">
    <source>
        <dbReference type="Pfam" id="PF03235"/>
    </source>
</evidence>
<dbReference type="AlphaFoldDB" id="A0A8H8XCK6"/>
<organism evidence="2 3">
    <name type="scientific">Bathymodiolus thermophilus thioautotrophic gill symbiont</name>
    <dbReference type="NCBI Taxonomy" id="2360"/>
    <lineage>
        <taxon>Bacteria</taxon>
        <taxon>Pseudomonadati</taxon>
        <taxon>Pseudomonadota</taxon>
        <taxon>Gammaproteobacteria</taxon>
        <taxon>sulfur-oxidizing symbionts</taxon>
    </lineage>
</organism>
<name>A0A8H8XCK6_9GAMM</name>
<dbReference type="PANTHER" id="PTHR39639">
    <property type="entry name" value="CHROMOSOME 16, WHOLE GENOME SHOTGUN SEQUENCE"/>
    <property type="match status" value="1"/>
</dbReference>
<accession>A0A8H8XCK6</accession>
<protein>
    <recommendedName>
        <fullName evidence="1">GmrSD restriction endonucleases N-terminal domain-containing protein</fullName>
    </recommendedName>
</protein>
<comment type="caution">
    <text evidence="2">The sequence shown here is derived from an EMBL/GenBank/DDBJ whole genome shotgun (WGS) entry which is preliminary data.</text>
</comment>
<dbReference type="EMBL" id="CAESAQ020000037">
    <property type="protein sequence ID" value="CAB5497314.1"/>
    <property type="molecule type" value="Genomic_DNA"/>
</dbReference>
<dbReference type="PANTHER" id="PTHR39639:SF1">
    <property type="entry name" value="DUF262 DOMAIN-CONTAINING PROTEIN"/>
    <property type="match status" value="1"/>
</dbReference>
<evidence type="ECO:0000313" key="3">
    <source>
        <dbReference type="Proteomes" id="UP000643672"/>
    </source>
</evidence>
<feature type="non-terminal residue" evidence="2">
    <location>
        <position position="275"/>
    </location>
</feature>
<dbReference type="Proteomes" id="UP000643672">
    <property type="component" value="Unassembled WGS sequence"/>
</dbReference>
<dbReference type="RefSeq" id="WP_202762784.1">
    <property type="nucleotide sequence ID" value="NZ_CAESAQ020000037.1"/>
</dbReference>
<dbReference type="Pfam" id="PF03235">
    <property type="entry name" value="GmrSD_N"/>
    <property type="match status" value="1"/>
</dbReference>
<reference evidence="2 3" key="1">
    <citation type="submission" date="2020-05" db="EMBL/GenBank/DDBJ databases">
        <authorList>
            <person name="Petersen J."/>
            <person name="Sayavedra L."/>
        </authorList>
    </citation>
    <scope>NUCLEOTIDE SEQUENCE [LARGE SCALE GENOMIC DNA]</scope>
    <source>
        <strain evidence="2">B thermophilus SOXS</strain>
    </source>
</reference>
<dbReference type="InterPro" id="IPR004919">
    <property type="entry name" value="GmrSD_N"/>
</dbReference>
<feature type="domain" description="GmrSD restriction endonucleases N-terminal" evidence="1">
    <location>
        <begin position="135"/>
        <end position="274"/>
    </location>
</feature>
<evidence type="ECO:0000313" key="2">
    <source>
        <dbReference type="EMBL" id="CAB5497314.1"/>
    </source>
</evidence>
<gene>
    <name evidence="2" type="ORF">THERMOS_652</name>
</gene>
<keyword evidence="3" id="KW-1185">Reference proteome</keyword>